<evidence type="ECO:0000313" key="3">
    <source>
        <dbReference type="EMBL" id="SEJ50003.1"/>
    </source>
</evidence>
<dbReference type="EMBL" id="FNYO01000134">
    <property type="protein sequence ID" value="SEJ50003.1"/>
    <property type="molecule type" value="Genomic_DNA"/>
</dbReference>
<dbReference type="Pfam" id="PF21205">
    <property type="entry name" value="Rep3_C"/>
    <property type="match status" value="1"/>
</dbReference>
<dbReference type="SUPFAM" id="SSF46785">
    <property type="entry name" value="Winged helix' DNA-binding domain"/>
    <property type="match status" value="2"/>
</dbReference>
<dbReference type="InterPro" id="IPR000525">
    <property type="entry name" value="Initiator_Rep_WH1"/>
</dbReference>
<dbReference type="Proteomes" id="UP000199005">
    <property type="component" value="Unassembled WGS sequence"/>
</dbReference>
<dbReference type="RefSeq" id="WP_217648053.1">
    <property type="nucleotide sequence ID" value="NZ_FNYO01000134.1"/>
</dbReference>
<dbReference type="STRING" id="170623.SAMN04244579_04605"/>
<dbReference type="Pfam" id="PF01051">
    <property type="entry name" value="Rep3_N"/>
    <property type="match status" value="1"/>
</dbReference>
<evidence type="ECO:0000313" key="4">
    <source>
        <dbReference type="Proteomes" id="UP000199005"/>
    </source>
</evidence>
<feature type="domain" description="Initiator Rep protein WH1" evidence="2">
    <location>
        <begin position="9"/>
        <end position="158"/>
    </location>
</feature>
<dbReference type="InterPro" id="IPR036390">
    <property type="entry name" value="WH_DNA-bd_sf"/>
</dbReference>
<evidence type="ECO:0000259" key="2">
    <source>
        <dbReference type="Pfam" id="PF01051"/>
    </source>
</evidence>
<dbReference type="InterPro" id="IPR036388">
    <property type="entry name" value="WH-like_DNA-bd_sf"/>
</dbReference>
<organism evidence="3 4">
    <name type="scientific">Azotobacter beijerinckii</name>
    <dbReference type="NCBI Taxonomy" id="170623"/>
    <lineage>
        <taxon>Bacteria</taxon>
        <taxon>Pseudomonadati</taxon>
        <taxon>Pseudomonadota</taxon>
        <taxon>Gammaproteobacteria</taxon>
        <taxon>Pseudomonadales</taxon>
        <taxon>Pseudomonadaceae</taxon>
        <taxon>Azotobacter</taxon>
    </lineage>
</organism>
<gene>
    <name evidence="3" type="ORF">SAMN04244579_04605</name>
</gene>
<accession>A0A1H6Z8S8</accession>
<dbReference type="GO" id="GO:0003887">
    <property type="term" value="F:DNA-directed DNA polymerase activity"/>
    <property type="evidence" value="ECO:0007669"/>
    <property type="project" value="InterPro"/>
</dbReference>
<dbReference type="Gene3D" id="1.10.10.10">
    <property type="entry name" value="Winged helix-like DNA-binding domain superfamily/Winged helix DNA-binding domain"/>
    <property type="match status" value="2"/>
</dbReference>
<proteinExistence type="inferred from homology"/>
<reference evidence="3 4" key="1">
    <citation type="submission" date="2016-10" db="EMBL/GenBank/DDBJ databases">
        <authorList>
            <person name="de Groot N.N."/>
        </authorList>
    </citation>
    <scope>NUCLEOTIDE SEQUENCE [LARGE SCALE GENOMIC DNA]</scope>
    <source>
        <strain evidence="3 4">DSM 1041</strain>
    </source>
</reference>
<sequence length="285" mass="32847">MPDLIPPMVYKSNALIEASYRLTVTEQRILLACIAQVRRDQPITDEVLYTVTAQEVAELSGTSTKQAYRELEEAALRLKRREVWIKEYPNGGGGRPETLVTGWVQSIRYVPAQGRVRLRFAKDMLPYLAELSEQFTRYALSDVAKMTSAHGIRLYELLRQWGDIGEREIELEQLREWLQLQGCYDSIKDFKKWVIEPAIEQVNEHSPLHVTWDQRKTGRKVTHLTFRYAQKEAARAIKQKKEASTKQQAIDFEKPRQLSVAELSRLAYPGESTEAALRRLNAVVT</sequence>
<comment type="similarity">
    <text evidence="1">Belongs to the initiator RepB protein family.</text>
</comment>
<dbReference type="AlphaFoldDB" id="A0A1H6Z8S8"/>
<dbReference type="GO" id="GO:0006270">
    <property type="term" value="P:DNA replication initiation"/>
    <property type="evidence" value="ECO:0007669"/>
    <property type="project" value="InterPro"/>
</dbReference>
<name>A0A1H6Z8S8_9GAMM</name>
<protein>
    <submittedName>
        <fullName evidence="3">Protein involved in initiation of plasmid replication</fullName>
    </submittedName>
</protein>
<evidence type="ECO:0000256" key="1">
    <source>
        <dbReference type="ARBA" id="ARBA00038283"/>
    </source>
</evidence>